<gene>
    <name evidence="1" type="ORF">NDU88_006743</name>
</gene>
<keyword evidence="2" id="KW-1185">Reference proteome</keyword>
<dbReference type="EMBL" id="JANPWB010000016">
    <property type="protein sequence ID" value="KAJ1086627.1"/>
    <property type="molecule type" value="Genomic_DNA"/>
</dbReference>
<sequence>MLWGISHQLCTGEGGLRARVQLRVEHGEGRTGRAVAGGAPPAGVTRGVAGCAPVGEGGLLGTGLRAA</sequence>
<name>A0AAV7L8E3_PLEWA</name>
<evidence type="ECO:0000313" key="1">
    <source>
        <dbReference type="EMBL" id="KAJ1086627.1"/>
    </source>
</evidence>
<protein>
    <submittedName>
        <fullName evidence="1">Uncharacterized protein</fullName>
    </submittedName>
</protein>
<dbReference type="Proteomes" id="UP001066276">
    <property type="component" value="Chromosome 12"/>
</dbReference>
<evidence type="ECO:0000313" key="2">
    <source>
        <dbReference type="Proteomes" id="UP001066276"/>
    </source>
</evidence>
<proteinExistence type="predicted"/>
<dbReference type="AlphaFoldDB" id="A0AAV7L8E3"/>
<reference evidence="1" key="1">
    <citation type="journal article" date="2022" name="bioRxiv">
        <title>Sequencing and chromosome-scale assembly of the giantPleurodeles waltlgenome.</title>
        <authorList>
            <person name="Brown T."/>
            <person name="Elewa A."/>
            <person name="Iarovenko S."/>
            <person name="Subramanian E."/>
            <person name="Araus A.J."/>
            <person name="Petzold A."/>
            <person name="Susuki M."/>
            <person name="Suzuki K.-i.T."/>
            <person name="Hayashi T."/>
            <person name="Toyoda A."/>
            <person name="Oliveira C."/>
            <person name="Osipova E."/>
            <person name="Leigh N.D."/>
            <person name="Simon A."/>
            <person name="Yun M.H."/>
        </authorList>
    </citation>
    <scope>NUCLEOTIDE SEQUENCE</scope>
    <source>
        <strain evidence="1">20211129_DDA</strain>
        <tissue evidence="1">Liver</tissue>
    </source>
</reference>
<comment type="caution">
    <text evidence="1">The sequence shown here is derived from an EMBL/GenBank/DDBJ whole genome shotgun (WGS) entry which is preliminary data.</text>
</comment>
<organism evidence="1 2">
    <name type="scientific">Pleurodeles waltl</name>
    <name type="common">Iberian ribbed newt</name>
    <dbReference type="NCBI Taxonomy" id="8319"/>
    <lineage>
        <taxon>Eukaryota</taxon>
        <taxon>Metazoa</taxon>
        <taxon>Chordata</taxon>
        <taxon>Craniata</taxon>
        <taxon>Vertebrata</taxon>
        <taxon>Euteleostomi</taxon>
        <taxon>Amphibia</taxon>
        <taxon>Batrachia</taxon>
        <taxon>Caudata</taxon>
        <taxon>Salamandroidea</taxon>
        <taxon>Salamandridae</taxon>
        <taxon>Pleurodelinae</taxon>
        <taxon>Pleurodeles</taxon>
    </lineage>
</organism>
<accession>A0AAV7L8E3</accession>